<proteinExistence type="inferred from homology"/>
<evidence type="ECO:0000313" key="8">
    <source>
        <dbReference type="Proteomes" id="UP001153712"/>
    </source>
</evidence>
<evidence type="ECO:0000256" key="2">
    <source>
        <dbReference type="ARBA" id="ARBA00022676"/>
    </source>
</evidence>
<keyword evidence="5" id="KW-0472">Membrane</keyword>
<feature type="transmembrane region" description="Helical" evidence="5">
    <location>
        <begin position="464"/>
        <end position="488"/>
    </location>
</feature>
<dbReference type="PANTHER" id="PTHR48043">
    <property type="entry name" value="EG:EG0003.4 PROTEIN-RELATED"/>
    <property type="match status" value="1"/>
</dbReference>
<dbReference type="CDD" id="cd03784">
    <property type="entry name" value="GT1_Gtf-like"/>
    <property type="match status" value="1"/>
</dbReference>
<protein>
    <recommendedName>
        <fullName evidence="5">UDP-glucuronosyltransferase</fullName>
        <ecNumber evidence="5">2.4.1.17</ecNumber>
    </recommendedName>
</protein>
<dbReference type="GO" id="GO:0016020">
    <property type="term" value="C:membrane"/>
    <property type="evidence" value="ECO:0007669"/>
    <property type="project" value="UniProtKB-SubCell"/>
</dbReference>
<comment type="catalytic activity">
    <reaction evidence="5">
        <text>glucuronate acceptor + UDP-alpha-D-glucuronate = acceptor beta-D-glucuronoside + UDP + H(+)</text>
        <dbReference type="Rhea" id="RHEA:21032"/>
        <dbReference type="ChEBI" id="CHEBI:15378"/>
        <dbReference type="ChEBI" id="CHEBI:58052"/>
        <dbReference type="ChEBI" id="CHEBI:58223"/>
        <dbReference type="ChEBI" id="CHEBI:132367"/>
        <dbReference type="ChEBI" id="CHEBI:132368"/>
        <dbReference type="EC" id="2.4.1.17"/>
    </reaction>
</comment>
<dbReference type="EC" id="2.4.1.17" evidence="5"/>
<dbReference type="OrthoDB" id="5835829at2759"/>
<dbReference type="SUPFAM" id="SSF53756">
    <property type="entry name" value="UDP-Glycosyltransferase/glycogen phosphorylase"/>
    <property type="match status" value="1"/>
</dbReference>
<keyword evidence="8" id="KW-1185">Reference proteome</keyword>
<dbReference type="InterPro" id="IPR002213">
    <property type="entry name" value="UDP_glucos_trans"/>
</dbReference>
<dbReference type="Proteomes" id="UP001153712">
    <property type="component" value="Chromosome 1"/>
</dbReference>
<evidence type="ECO:0000256" key="1">
    <source>
        <dbReference type="ARBA" id="ARBA00009995"/>
    </source>
</evidence>
<accession>A0A9N9TIN6</accession>
<sequence length="506" mass="57656">MKFLILLTLLSFSQCYKILVVFPLPSKSHYFLGNAIGRGLANAGHDVTVVAAFEDKSAPKNYRSVVLDDLGEPFAGGQKFNPAEMGDKHPWFMMLFAFNGLGKMMSDKIITDKNFQKILNERFDVLIIEQFRTDALKVLGCHFDAPVILVSSIGVHTWIVADTGSPIPPSYVADMSLSYSNTMNLWERMFNSLSVFVYYLNSHFIFYPGQKEIAQKHFPKCANNELIINNVSLYFLNSHESTNEPVPSVPNMINIGGYHVSPPKELPVDLKAFLDNAKEGVIYFSMGSAIQFSTLNPETRKAIIRALRDIKLKVLWKYDGDTLPDKPENVRIGKWFPQADILAHPNVKLFITHGGLLSTLETIYHGVPILALPVFGDQRMNAAKAEVLGYGLKIDFFELTEKSFRDALDKLLNDPKYMNNAKRRSVLFHDRPMKPIDTMVYWTEYVARHRGAPHLRVAGLDLPWYKYFLVDVIVIFVLLPITFLYLICKRLCCTRKDKRKNKRKND</sequence>
<dbReference type="Pfam" id="PF00201">
    <property type="entry name" value="UDPGT"/>
    <property type="match status" value="1"/>
</dbReference>
<reference evidence="7" key="1">
    <citation type="submission" date="2022-01" db="EMBL/GenBank/DDBJ databases">
        <authorList>
            <person name="King R."/>
        </authorList>
    </citation>
    <scope>NUCLEOTIDE SEQUENCE</scope>
</reference>
<dbReference type="GO" id="GO:0015020">
    <property type="term" value="F:glucuronosyltransferase activity"/>
    <property type="evidence" value="ECO:0007669"/>
    <property type="project" value="UniProtKB-EC"/>
</dbReference>
<name>A0A9N9TIN6_PHYSR</name>
<organism evidence="7 8">
    <name type="scientific">Phyllotreta striolata</name>
    <name type="common">Striped flea beetle</name>
    <name type="synonym">Crioceris striolata</name>
    <dbReference type="NCBI Taxonomy" id="444603"/>
    <lineage>
        <taxon>Eukaryota</taxon>
        <taxon>Metazoa</taxon>
        <taxon>Ecdysozoa</taxon>
        <taxon>Arthropoda</taxon>
        <taxon>Hexapoda</taxon>
        <taxon>Insecta</taxon>
        <taxon>Pterygota</taxon>
        <taxon>Neoptera</taxon>
        <taxon>Endopterygota</taxon>
        <taxon>Coleoptera</taxon>
        <taxon>Polyphaga</taxon>
        <taxon>Cucujiformia</taxon>
        <taxon>Chrysomeloidea</taxon>
        <taxon>Chrysomelidae</taxon>
        <taxon>Galerucinae</taxon>
        <taxon>Alticini</taxon>
        <taxon>Phyllotreta</taxon>
    </lineage>
</organism>
<dbReference type="EMBL" id="OU900094">
    <property type="protein sequence ID" value="CAG9854539.1"/>
    <property type="molecule type" value="Genomic_DNA"/>
</dbReference>
<dbReference type="PROSITE" id="PS00375">
    <property type="entry name" value="UDPGT"/>
    <property type="match status" value="1"/>
</dbReference>
<keyword evidence="5" id="KW-1133">Transmembrane helix</keyword>
<dbReference type="AlphaFoldDB" id="A0A9N9TIN6"/>
<gene>
    <name evidence="7" type="ORF">PHYEVI_LOCUS1001</name>
</gene>
<feature type="chain" id="PRO_5040415534" description="UDP-glucuronosyltransferase" evidence="6">
    <location>
        <begin position="16"/>
        <end position="506"/>
    </location>
</feature>
<dbReference type="InterPro" id="IPR050271">
    <property type="entry name" value="UDP-glycosyltransferase"/>
</dbReference>
<keyword evidence="3 4" id="KW-0808">Transferase</keyword>
<evidence type="ECO:0000313" key="7">
    <source>
        <dbReference type="EMBL" id="CAG9854539.1"/>
    </source>
</evidence>
<dbReference type="InterPro" id="IPR035595">
    <property type="entry name" value="UDP_glycos_trans_CS"/>
</dbReference>
<evidence type="ECO:0000256" key="3">
    <source>
        <dbReference type="ARBA" id="ARBA00022679"/>
    </source>
</evidence>
<feature type="signal peptide" evidence="6">
    <location>
        <begin position="1"/>
        <end position="15"/>
    </location>
</feature>
<dbReference type="FunFam" id="3.40.50.2000:FF:000050">
    <property type="entry name" value="UDP-glucuronosyltransferase"/>
    <property type="match status" value="1"/>
</dbReference>
<dbReference type="Gene3D" id="3.40.50.2000">
    <property type="entry name" value="Glycogen Phosphorylase B"/>
    <property type="match status" value="2"/>
</dbReference>
<evidence type="ECO:0000256" key="6">
    <source>
        <dbReference type="SAM" id="SignalP"/>
    </source>
</evidence>
<keyword evidence="5" id="KW-0812">Transmembrane</keyword>
<keyword evidence="2 4" id="KW-0328">Glycosyltransferase</keyword>
<dbReference type="PANTHER" id="PTHR48043:SF159">
    <property type="entry name" value="EG:EG0003.4 PROTEIN-RELATED"/>
    <property type="match status" value="1"/>
</dbReference>
<evidence type="ECO:0000256" key="4">
    <source>
        <dbReference type="RuleBase" id="RU003718"/>
    </source>
</evidence>
<evidence type="ECO:0000256" key="5">
    <source>
        <dbReference type="RuleBase" id="RU362059"/>
    </source>
</evidence>
<comment type="similarity">
    <text evidence="1 4">Belongs to the UDP-glycosyltransferase family.</text>
</comment>
<comment type="subcellular location">
    <subcellularLocation>
        <location evidence="5">Membrane</location>
        <topology evidence="5">Single-pass membrane protein</topology>
    </subcellularLocation>
</comment>
<keyword evidence="6" id="KW-0732">Signal</keyword>